<sequence>MTNAKNALTQMFGYQVRTGYEIQSGADTCAPTLIWADSDYEVGDGLCGLHPDQKGANEPSIPYVRFDTVLQLTAENDRLKARVAELEDALSNVMGHVDTPIGRRRLLLVGRRPEWLTTARAALKNKDASND</sequence>
<evidence type="ECO:0000256" key="1">
    <source>
        <dbReference type="SAM" id="Coils"/>
    </source>
</evidence>
<feature type="coiled-coil region" evidence="1">
    <location>
        <begin position="69"/>
        <end position="96"/>
    </location>
</feature>
<evidence type="ECO:0000313" key="2">
    <source>
        <dbReference type="EMBL" id="GHE88602.1"/>
    </source>
</evidence>
<proteinExistence type="predicted"/>
<dbReference type="RefSeq" id="WP_191284975.1">
    <property type="nucleotide sequence ID" value="NZ_BNCH01000001.1"/>
</dbReference>
<keyword evidence="1" id="KW-0175">Coiled coil</keyword>
<evidence type="ECO:0000313" key="3">
    <source>
        <dbReference type="Proteomes" id="UP000609802"/>
    </source>
</evidence>
<accession>A0ABQ3IRE9</accession>
<gene>
    <name evidence="2" type="ORF">GCM10016455_05920</name>
</gene>
<keyword evidence="3" id="KW-1185">Reference proteome</keyword>
<protein>
    <submittedName>
        <fullName evidence="2">Uncharacterized protein</fullName>
    </submittedName>
</protein>
<name>A0ABQ3IRE9_9RHOB</name>
<reference evidence="3" key="1">
    <citation type="journal article" date="2019" name="Int. J. Syst. Evol. Microbiol.">
        <title>The Global Catalogue of Microorganisms (GCM) 10K type strain sequencing project: providing services to taxonomists for standard genome sequencing and annotation.</title>
        <authorList>
            <consortium name="The Broad Institute Genomics Platform"/>
            <consortium name="The Broad Institute Genome Sequencing Center for Infectious Disease"/>
            <person name="Wu L."/>
            <person name="Ma J."/>
        </authorList>
    </citation>
    <scope>NUCLEOTIDE SEQUENCE [LARGE SCALE GENOMIC DNA]</scope>
    <source>
        <strain evidence="3">KCTC 42443</strain>
    </source>
</reference>
<organism evidence="2 3">
    <name type="scientific">Aliiroseovarius zhejiangensis</name>
    <dbReference type="NCBI Taxonomy" id="1632025"/>
    <lineage>
        <taxon>Bacteria</taxon>
        <taxon>Pseudomonadati</taxon>
        <taxon>Pseudomonadota</taxon>
        <taxon>Alphaproteobacteria</taxon>
        <taxon>Rhodobacterales</taxon>
        <taxon>Paracoccaceae</taxon>
        <taxon>Aliiroseovarius</taxon>
    </lineage>
</organism>
<dbReference type="EMBL" id="BNCH01000001">
    <property type="protein sequence ID" value="GHE88602.1"/>
    <property type="molecule type" value="Genomic_DNA"/>
</dbReference>
<dbReference type="Proteomes" id="UP000609802">
    <property type="component" value="Unassembled WGS sequence"/>
</dbReference>
<comment type="caution">
    <text evidence="2">The sequence shown here is derived from an EMBL/GenBank/DDBJ whole genome shotgun (WGS) entry which is preliminary data.</text>
</comment>